<keyword evidence="4 9" id="KW-0456">Lyase</keyword>
<dbReference type="InterPro" id="IPR036108">
    <property type="entry name" value="4pyrrol_syn_uPrphyn_synt_sf"/>
</dbReference>
<dbReference type="KEGG" id="ttk:TST_0800"/>
<evidence type="ECO:0000256" key="5">
    <source>
        <dbReference type="ARBA" id="ARBA00023244"/>
    </source>
</evidence>
<dbReference type="Pfam" id="PF02602">
    <property type="entry name" value="HEM4"/>
    <property type="match status" value="1"/>
</dbReference>
<dbReference type="GO" id="GO:0006780">
    <property type="term" value="P:uroporphyrinogen III biosynthetic process"/>
    <property type="evidence" value="ECO:0007669"/>
    <property type="project" value="UniProtKB-UniRule"/>
</dbReference>
<evidence type="ECO:0000313" key="11">
    <source>
        <dbReference type="EMBL" id="BAT71600.1"/>
    </source>
</evidence>
<evidence type="ECO:0000256" key="7">
    <source>
        <dbReference type="ARBA" id="ARBA00040167"/>
    </source>
</evidence>
<dbReference type="EC" id="4.2.1.75" evidence="3 9"/>
<dbReference type="EMBL" id="AP013035">
    <property type="protein sequence ID" value="BAT71600.1"/>
    <property type="molecule type" value="Genomic_DNA"/>
</dbReference>
<protein>
    <recommendedName>
        <fullName evidence="7 9">Uroporphyrinogen-III synthase</fullName>
        <ecNumber evidence="3 9">4.2.1.75</ecNumber>
    </recommendedName>
</protein>
<keyword evidence="5 9" id="KW-0627">Porphyrin biosynthesis</keyword>
<reference evidence="12" key="1">
    <citation type="journal article" date="2018" name="Science">
        <title>A primordial and reversible TCA cycle in a facultatively chemolithoautotrophic thermophile.</title>
        <authorList>
            <person name="Nunoura T."/>
            <person name="Chikaraishi Y."/>
            <person name="Izaki R."/>
            <person name="Suwa T."/>
            <person name="Sato T."/>
            <person name="Harada T."/>
            <person name="Mori K."/>
            <person name="Kato Y."/>
            <person name="Miyazaki M."/>
            <person name="Shimamura S."/>
            <person name="Yanagawa K."/>
            <person name="Shuto A."/>
            <person name="Ohkouchi N."/>
            <person name="Fujita N."/>
            <person name="Takaki Y."/>
            <person name="Atomi H."/>
            <person name="Takai K."/>
        </authorList>
    </citation>
    <scope>NUCLEOTIDE SEQUENCE [LARGE SCALE GENOMIC DNA]</scope>
    <source>
        <strain evidence="12">DSM 17441 / JCM 13301 / NBRC 103674 / ABI70S6</strain>
    </source>
</reference>
<dbReference type="UniPathway" id="UPA00251">
    <property type="reaction ID" value="UER00320"/>
</dbReference>
<dbReference type="GO" id="GO:0006782">
    <property type="term" value="P:protoporphyrinogen IX biosynthetic process"/>
    <property type="evidence" value="ECO:0007669"/>
    <property type="project" value="UniProtKB-UniRule"/>
</dbReference>
<keyword evidence="12" id="KW-1185">Reference proteome</keyword>
<gene>
    <name evidence="11" type="primary">hemD</name>
    <name evidence="11" type="ORF">TST_0800</name>
</gene>
<dbReference type="PANTHER" id="PTHR38042">
    <property type="entry name" value="UROPORPHYRINOGEN-III SYNTHASE, CHLOROPLASTIC"/>
    <property type="match status" value="1"/>
</dbReference>
<dbReference type="STRING" id="1298851.TST_0800"/>
<organism evidence="11 12">
    <name type="scientific">Thermosulfidibacter takaii (strain DSM 17441 / JCM 13301 / NBRC 103674 / ABI70S6)</name>
    <dbReference type="NCBI Taxonomy" id="1298851"/>
    <lineage>
        <taxon>Bacteria</taxon>
        <taxon>Pseudomonadati</taxon>
        <taxon>Thermosulfidibacterota</taxon>
        <taxon>Thermosulfidibacteria</taxon>
        <taxon>Thermosulfidibacterales</taxon>
        <taxon>Thermosulfidibacteraceae</taxon>
    </lineage>
</organism>
<evidence type="ECO:0000256" key="1">
    <source>
        <dbReference type="ARBA" id="ARBA00004772"/>
    </source>
</evidence>
<dbReference type="InterPro" id="IPR039793">
    <property type="entry name" value="UROS/Hem4"/>
</dbReference>
<evidence type="ECO:0000256" key="4">
    <source>
        <dbReference type="ARBA" id="ARBA00023239"/>
    </source>
</evidence>
<comment type="pathway">
    <text evidence="1 9">Porphyrin-containing compound metabolism; protoporphyrin-IX biosynthesis; coproporphyrinogen-III from 5-aminolevulinate: step 3/4.</text>
</comment>
<dbReference type="Proteomes" id="UP000063234">
    <property type="component" value="Chromosome"/>
</dbReference>
<comment type="catalytic activity">
    <reaction evidence="8 9">
        <text>hydroxymethylbilane = uroporphyrinogen III + H2O</text>
        <dbReference type="Rhea" id="RHEA:18965"/>
        <dbReference type="ChEBI" id="CHEBI:15377"/>
        <dbReference type="ChEBI" id="CHEBI:57308"/>
        <dbReference type="ChEBI" id="CHEBI:57845"/>
        <dbReference type="EC" id="4.2.1.75"/>
    </reaction>
</comment>
<dbReference type="GO" id="GO:0004852">
    <property type="term" value="F:uroporphyrinogen-III synthase activity"/>
    <property type="evidence" value="ECO:0007669"/>
    <property type="project" value="UniProtKB-UniRule"/>
</dbReference>
<comment type="similarity">
    <text evidence="2 9">Belongs to the uroporphyrinogen-III synthase family.</text>
</comment>
<evidence type="ECO:0000256" key="8">
    <source>
        <dbReference type="ARBA" id="ARBA00048617"/>
    </source>
</evidence>
<dbReference type="SUPFAM" id="SSF69618">
    <property type="entry name" value="HemD-like"/>
    <property type="match status" value="1"/>
</dbReference>
<name>A0A0S3QTE6_THET7</name>
<dbReference type="AlphaFoldDB" id="A0A0S3QTE6"/>
<evidence type="ECO:0000313" key="12">
    <source>
        <dbReference type="Proteomes" id="UP000063234"/>
    </source>
</evidence>
<evidence type="ECO:0000256" key="9">
    <source>
        <dbReference type="RuleBase" id="RU366031"/>
    </source>
</evidence>
<evidence type="ECO:0000256" key="3">
    <source>
        <dbReference type="ARBA" id="ARBA00013109"/>
    </source>
</evidence>
<comment type="function">
    <text evidence="6 9">Catalyzes cyclization of the linear tetrapyrrole, hydroxymethylbilane, to the macrocyclic uroporphyrinogen III.</text>
</comment>
<feature type="domain" description="Tetrapyrrole biosynthesis uroporphyrinogen III synthase" evidence="10">
    <location>
        <begin position="27"/>
        <end position="246"/>
    </location>
</feature>
<evidence type="ECO:0000256" key="2">
    <source>
        <dbReference type="ARBA" id="ARBA00008133"/>
    </source>
</evidence>
<proteinExistence type="inferred from homology"/>
<sequence>MATDRKAYPLEGKKVVVTRAKEQAEGFVALLLKEKAIPICFPTIAFKKVFPDNDNWFLKLPEYDWVIFTSANGVKFFMEILGQKGLSFPEKAKVAVIGPGTKREAEKRGIGVDLLPDRFIAEGIIEGIGDVKGKKILIPRAKVAREVLPRVLRESGAIVDVLVVYETIVPKYDEACKNKVREADVITFTSPSTVENFVKILGNEGLSLCETKTVVSIGPVTTQKAKELGLKVDVTSEDHSIPGLIQALKRYLLSV</sequence>
<dbReference type="InterPro" id="IPR003754">
    <property type="entry name" value="4pyrrol_synth_uPrphyn_synth"/>
</dbReference>
<dbReference type="Gene3D" id="3.40.50.10090">
    <property type="match status" value="2"/>
</dbReference>
<evidence type="ECO:0000259" key="10">
    <source>
        <dbReference type="Pfam" id="PF02602"/>
    </source>
</evidence>
<dbReference type="PANTHER" id="PTHR38042:SF1">
    <property type="entry name" value="UROPORPHYRINOGEN-III SYNTHASE, CHLOROPLASTIC"/>
    <property type="match status" value="1"/>
</dbReference>
<dbReference type="PATRIC" id="fig|1298851.3.peg.835"/>
<dbReference type="CDD" id="cd06578">
    <property type="entry name" value="HemD"/>
    <property type="match status" value="1"/>
</dbReference>
<dbReference type="OrthoDB" id="9815856at2"/>
<evidence type="ECO:0000256" key="6">
    <source>
        <dbReference type="ARBA" id="ARBA00037589"/>
    </source>
</evidence>
<dbReference type="RefSeq" id="WP_068549598.1">
    <property type="nucleotide sequence ID" value="NZ_AP013035.1"/>
</dbReference>
<accession>A0A0S3QTE6</accession>